<dbReference type="InterPro" id="IPR029058">
    <property type="entry name" value="AB_hydrolase_fold"/>
</dbReference>
<dbReference type="EMBL" id="CP023778">
    <property type="protein sequence ID" value="ATL69249.1"/>
    <property type="molecule type" value="Genomic_DNA"/>
</dbReference>
<reference evidence="1 2" key="1">
    <citation type="submission" date="2017-10" db="EMBL/GenBank/DDBJ databases">
        <title>Comparative genomics between pathogenic Norcardia.</title>
        <authorList>
            <person name="Zeng L."/>
        </authorList>
    </citation>
    <scope>NUCLEOTIDE SEQUENCE [LARGE SCALE GENOMIC DNA]</scope>
    <source>
        <strain evidence="1 2">NC_YFY_NT001</strain>
    </source>
</reference>
<name>A0A291RPQ4_9NOCA</name>
<dbReference type="AlphaFoldDB" id="A0A291RPQ4"/>
<evidence type="ECO:0000313" key="2">
    <source>
        <dbReference type="Proteomes" id="UP000221961"/>
    </source>
</evidence>
<proteinExistence type="predicted"/>
<dbReference type="Proteomes" id="UP000221961">
    <property type="component" value="Chromosome"/>
</dbReference>
<evidence type="ECO:0000313" key="1">
    <source>
        <dbReference type="EMBL" id="ATL69249.1"/>
    </source>
</evidence>
<dbReference type="GO" id="GO:0016042">
    <property type="term" value="P:lipid catabolic process"/>
    <property type="evidence" value="ECO:0007669"/>
    <property type="project" value="InterPro"/>
</dbReference>
<gene>
    <name evidence="1" type="ORF">CRH09_26815</name>
</gene>
<organism evidence="1 2">
    <name type="scientific">Nocardia terpenica</name>
    <dbReference type="NCBI Taxonomy" id="455432"/>
    <lineage>
        <taxon>Bacteria</taxon>
        <taxon>Bacillati</taxon>
        <taxon>Actinomycetota</taxon>
        <taxon>Actinomycetes</taxon>
        <taxon>Mycobacteriales</taxon>
        <taxon>Nocardiaceae</taxon>
        <taxon>Nocardia</taxon>
    </lineage>
</organism>
<sequence>MNVLLGRNTRRRASTTAPRLRWPTLSVALIAALTISTEAAKGEPSAPYHVPWGPGENLAAFIPHISDFRGTPPGANDWSCKPRPAHPEPVILLSGFAAGPAQNYIHIAPLLANNGYCVFTLTYGIDPTTAAGTLSLPGNRDMREVASAELSPFVDRVLNATGAQQVDFIGHSEGTVMPRWYIKFLGGSAKVAKSINLAPLWNGTSLLGLDRLLQGARDTGQITAIHAAAGILSHSALEFFSGSDYLRAVNGSDAFPLNISYTNIITRFDEAVIPFTNGIAPPGPNIANIILQDLCPSDLSEHIFLAADPVVGQLILNALDPIHAEPVNCSSLPRNSG</sequence>
<dbReference type="GO" id="GO:0016787">
    <property type="term" value="F:hydrolase activity"/>
    <property type="evidence" value="ECO:0007669"/>
    <property type="project" value="InterPro"/>
</dbReference>
<dbReference type="InterPro" id="IPR002918">
    <property type="entry name" value="Lipase_EstA/Esterase_EstB"/>
</dbReference>
<dbReference type="Gene3D" id="3.40.50.1820">
    <property type="entry name" value="alpha/beta hydrolase"/>
    <property type="match status" value="1"/>
</dbReference>
<accession>A0A291RPQ4</accession>
<dbReference type="SUPFAM" id="SSF53474">
    <property type="entry name" value="alpha/beta-Hydrolases"/>
    <property type="match status" value="1"/>
</dbReference>
<protein>
    <submittedName>
        <fullName evidence="1">Lipase</fullName>
    </submittedName>
</protein>
<dbReference type="Pfam" id="PF01674">
    <property type="entry name" value="Lipase_2"/>
    <property type="match status" value="1"/>
</dbReference>
<dbReference type="KEGG" id="ntp:CRH09_26815"/>